<dbReference type="Gene3D" id="3.40.50.1820">
    <property type="entry name" value="alpha/beta hydrolase"/>
    <property type="match status" value="1"/>
</dbReference>
<dbReference type="EMBL" id="MLJW01000077">
    <property type="protein sequence ID" value="OIR02176.1"/>
    <property type="molecule type" value="Genomic_DNA"/>
</dbReference>
<dbReference type="PIRSF" id="PIRSF017388">
    <property type="entry name" value="Esterase_lipase"/>
    <property type="match status" value="1"/>
</dbReference>
<feature type="domain" description="Serine aminopeptidase S33" evidence="2">
    <location>
        <begin position="11"/>
        <end position="248"/>
    </location>
</feature>
<evidence type="ECO:0000259" key="2">
    <source>
        <dbReference type="Pfam" id="PF12146"/>
    </source>
</evidence>
<name>A0A1J5SDP3_9ZZZZ</name>
<protein>
    <submittedName>
        <fullName evidence="3">Thermostable monoacylglycerol lipase</fullName>
        <ecNumber evidence="3">3.1.1.23</ecNumber>
    </submittedName>
</protein>
<sequence length="271" mass="30659">MRPVTLAGGENAVLLIHGLQSSPAELLPLAKRLQQAGYTVHLPHIAGYGYEHGDTPRSVTRWQDWHAKALQEFRALQQQYKTVCVGGLCIGGTLSLSIAAELGDEVTALTLLSTTLWYDGWAMPWYRPFRYLGYVWPIRYWYTYKEREPFGLKNEQLRRWVAREMAHKDASMVGASRLNLPAIQEAERMIAVVKKSMSRITAPAIVIHAVEDEVASPRSARYIAEHIGSQTVESVMLHNSYHMITVDNERDQVAADTIRFFDHARAQRTPG</sequence>
<evidence type="ECO:0000313" key="3">
    <source>
        <dbReference type="EMBL" id="OIR02176.1"/>
    </source>
</evidence>
<dbReference type="InterPro" id="IPR029058">
    <property type="entry name" value="AB_hydrolase_fold"/>
</dbReference>
<organism evidence="3">
    <name type="scientific">mine drainage metagenome</name>
    <dbReference type="NCBI Taxonomy" id="410659"/>
    <lineage>
        <taxon>unclassified sequences</taxon>
        <taxon>metagenomes</taxon>
        <taxon>ecological metagenomes</taxon>
    </lineage>
</organism>
<dbReference type="PANTHER" id="PTHR43798:SF31">
    <property type="entry name" value="AB HYDROLASE SUPERFAMILY PROTEIN YCLE"/>
    <property type="match status" value="1"/>
</dbReference>
<gene>
    <name evidence="3" type="ORF">GALL_157950</name>
</gene>
<comment type="caution">
    <text evidence="3">The sequence shown here is derived from an EMBL/GenBank/DDBJ whole genome shotgun (WGS) entry which is preliminary data.</text>
</comment>
<dbReference type="SUPFAM" id="SSF53474">
    <property type="entry name" value="alpha/beta-Hydrolases"/>
    <property type="match status" value="1"/>
</dbReference>
<dbReference type="Pfam" id="PF12146">
    <property type="entry name" value="Hydrolase_4"/>
    <property type="match status" value="1"/>
</dbReference>
<keyword evidence="1 3" id="KW-0378">Hydrolase</keyword>
<evidence type="ECO:0000256" key="1">
    <source>
        <dbReference type="ARBA" id="ARBA00022801"/>
    </source>
</evidence>
<dbReference type="GO" id="GO:0047372">
    <property type="term" value="F:monoacylglycerol lipase activity"/>
    <property type="evidence" value="ECO:0007669"/>
    <property type="project" value="UniProtKB-EC"/>
</dbReference>
<dbReference type="InterPro" id="IPR012354">
    <property type="entry name" value="Esterase_lipase"/>
</dbReference>
<dbReference type="InterPro" id="IPR050266">
    <property type="entry name" value="AB_hydrolase_sf"/>
</dbReference>
<dbReference type="EC" id="3.1.1.23" evidence="3"/>
<accession>A0A1J5SDP3</accession>
<dbReference type="AlphaFoldDB" id="A0A1J5SDP3"/>
<reference evidence="3" key="1">
    <citation type="submission" date="2016-10" db="EMBL/GenBank/DDBJ databases">
        <title>Sequence of Gallionella enrichment culture.</title>
        <authorList>
            <person name="Poehlein A."/>
            <person name="Muehling M."/>
            <person name="Daniel R."/>
        </authorList>
    </citation>
    <scope>NUCLEOTIDE SEQUENCE</scope>
</reference>
<proteinExistence type="predicted"/>
<dbReference type="GO" id="GO:0016020">
    <property type="term" value="C:membrane"/>
    <property type="evidence" value="ECO:0007669"/>
    <property type="project" value="TreeGrafter"/>
</dbReference>
<dbReference type="InterPro" id="IPR022742">
    <property type="entry name" value="Hydrolase_4"/>
</dbReference>
<dbReference type="PANTHER" id="PTHR43798">
    <property type="entry name" value="MONOACYLGLYCEROL LIPASE"/>
    <property type="match status" value="1"/>
</dbReference>